<dbReference type="SUPFAM" id="SSF53474">
    <property type="entry name" value="alpha/beta-Hydrolases"/>
    <property type="match status" value="1"/>
</dbReference>
<dbReference type="EMBL" id="JAYWIO010000006">
    <property type="protein sequence ID" value="KAK7256425.1"/>
    <property type="molecule type" value="Genomic_DNA"/>
</dbReference>
<gene>
    <name evidence="2" type="ORF">RIF29_29871</name>
</gene>
<reference evidence="2 3" key="1">
    <citation type="submission" date="2024-01" db="EMBL/GenBank/DDBJ databases">
        <title>The genomes of 5 underutilized Papilionoideae crops provide insights into root nodulation and disease resistanc.</title>
        <authorList>
            <person name="Yuan L."/>
        </authorList>
    </citation>
    <scope>NUCLEOTIDE SEQUENCE [LARGE SCALE GENOMIC DNA]</scope>
    <source>
        <strain evidence="2">ZHUSHIDOU_FW_LH</strain>
        <tissue evidence="2">Leaf</tissue>
    </source>
</reference>
<protein>
    <submittedName>
        <fullName evidence="2">Uncharacterized protein</fullName>
    </submittedName>
</protein>
<evidence type="ECO:0000256" key="1">
    <source>
        <dbReference type="ARBA" id="ARBA00022801"/>
    </source>
</evidence>
<accession>A0AAN9EKH2</accession>
<dbReference type="InterPro" id="IPR029058">
    <property type="entry name" value="AB_hydrolase_fold"/>
</dbReference>
<evidence type="ECO:0000313" key="2">
    <source>
        <dbReference type="EMBL" id="KAK7256425.1"/>
    </source>
</evidence>
<dbReference type="Pfam" id="PF02089">
    <property type="entry name" value="Palm_thioest"/>
    <property type="match status" value="1"/>
</dbReference>
<proteinExistence type="predicted"/>
<sequence length="268" mass="29652">MGFLDHAPIKKQTSIACEKVKFCDKFLPYGRRGSGDGPGYNGQLQDGEVSDGCGLGYDSRCNSGGILGLGNLIARGIIEFCDGRPPVKNFISLGGPHAGIASIPYCKAHLAPSGYVKISTDMDAYIKGCEFLRYLNNEIIGKRNSTYRSRFSSLENVVFIKFDHDEVLIPKETAWFGYYAEGTSDPVLPAQKRRNFVCETGVKQTKLYEEDWIGLRTLDEVGKAKFISVSGNHLDISLSDMKTFIVPYLKDPISMVTRPEIDTLRALI</sequence>
<dbReference type="PANTHER" id="PTHR11247:SF79">
    <property type="entry name" value="ALPHA_BETA-HYDROLASES SUPERFAMILY PROTEIN"/>
    <property type="match status" value="1"/>
</dbReference>
<comment type="caution">
    <text evidence="2">The sequence shown here is derived from an EMBL/GenBank/DDBJ whole genome shotgun (WGS) entry which is preliminary data.</text>
</comment>
<keyword evidence="1" id="KW-0378">Hydrolase</keyword>
<dbReference type="Proteomes" id="UP001372338">
    <property type="component" value="Unassembled WGS sequence"/>
</dbReference>
<dbReference type="PANTHER" id="PTHR11247">
    <property type="entry name" value="PALMITOYL-PROTEIN THIOESTERASE/DOLICHYLDIPHOSPHATASE 1"/>
    <property type="match status" value="1"/>
</dbReference>
<evidence type="ECO:0000313" key="3">
    <source>
        <dbReference type="Proteomes" id="UP001372338"/>
    </source>
</evidence>
<organism evidence="2 3">
    <name type="scientific">Crotalaria pallida</name>
    <name type="common">Smooth rattlebox</name>
    <name type="synonym">Crotalaria striata</name>
    <dbReference type="NCBI Taxonomy" id="3830"/>
    <lineage>
        <taxon>Eukaryota</taxon>
        <taxon>Viridiplantae</taxon>
        <taxon>Streptophyta</taxon>
        <taxon>Embryophyta</taxon>
        <taxon>Tracheophyta</taxon>
        <taxon>Spermatophyta</taxon>
        <taxon>Magnoliopsida</taxon>
        <taxon>eudicotyledons</taxon>
        <taxon>Gunneridae</taxon>
        <taxon>Pentapetalae</taxon>
        <taxon>rosids</taxon>
        <taxon>fabids</taxon>
        <taxon>Fabales</taxon>
        <taxon>Fabaceae</taxon>
        <taxon>Papilionoideae</taxon>
        <taxon>50 kb inversion clade</taxon>
        <taxon>genistoids sensu lato</taxon>
        <taxon>core genistoids</taxon>
        <taxon>Crotalarieae</taxon>
        <taxon>Crotalaria</taxon>
    </lineage>
</organism>
<dbReference type="Gene3D" id="3.40.50.1820">
    <property type="entry name" value="alpha/beta hydrolase"/>
    <property type="match status" value="2"/>
</dbReference>
<keyword evidence="3" id="KW-1185">Reference proteome</keyword>
<dbReference type="GO" id="GO:0016790">
    <property type="term" value="F:thiolester hydrolase activity"/>
    <property type="evidence" value="ECO:0007669"/>
    <property type="project" value="TreeGrafter"/>
</dbReference>
<name>A0AAN9EKH2_CROPI</name>
<dbReference type="AlphaFoldDB" id="A0AAN9EKH2"/>